<dbReference type="InterPro" id="IPR035986">
    <property type="entry name" value="PKD_dom_sf"/>
</dbReference>
<dbReference type="SUPFAM" id="SSF49299">
    <property type="entry name" value="PKD domain"/>
    <property type="match status" value="1"/>
</dbReference>
<feature type="region of interest" description="Disordered" evidence="1">
    <location>
        <begin position="409"/>
        <end position="428"/>
    </location>
</feature>
<feature type="region of interest" description="Disordered" evidence="1">
    <location>
        <begin position="142"/>
        <end position="165"/>
    </location>
</feature>
<gene>
    <name evidence="3" type="ORF">CD191_05865</name>
</gene>
<dbReference type="Gene3D" id="2.60.40.10">
    <property type="entry name" value="Immunoglobulins"/>
    <property type="match status" value="1"/>
</dbReference>
<dbReference type="InterPro" id="IPR013783">
    <property type="entry name" value="Ig-like_fold"/>
</dbReference>
<protein>
    <recommendedName>
        <fullName evidence="5">Ig-like domain-containing protein</fullName>
    </recommendedName>
</protein>
<proteinExistence type="predicted"/>
<organism evidence="3 4">
    <name type="scientific">Paenibacillus odorifer</name>
    <dbReference type="NCBI Taxonomy" id="189426"/>
    <lineage>
        <taxon>Bacteria</taxon>
        <taxon>Bacillati</taxon>
        <taxon>Bacillota</taxon>
        <taxon>Bacilli</taxon>
        <taxon>Bacillales</taxon>
        <taxon>Paenibacillaceae</taxon>
        <taxon>Paenibacillus</taxon>
    </lineage>
</organism>
<evidence type="ECO:0008006" key="5">
    <source>
        <dbReference type="Google" id="ProtNLM"/>
    </source>
</evidence>
<evidence type="ECO:0000256" key="1">
    <source>
        <dbReference type="SAM" id="MobiDB-lite"/>
    </source>
</evidence>
<feature type="signal peptide" evidence="2">
    <location>
        <begin position="1"/>
        <end position="25"/>
    </location>
</feature>
<evidence type="ECO:0000313" key="4">
    <source>
        <dbReference type="Proteomes" id="UP000249163"/>
    </source>
</evidence>
<name>A0AAD0KH10_9BACL</name>
<accession>A0AAD0KH10</accession>
<keyword evidence="2" id="KW-0732">Signal</keyword>
<sequence length="752" mass="84091">MKKIIISCLCFLLLFQLMTLTSVQAAETKLTSIAVPITTGLQGSNNAAKDFYLEFPSGVSSSSVKTGTLKYSGSNEKTSLSLENGKIKVTLKGVSNQKYIKGVQGYRASYEALYKTIIYNSIWLYSDGRRWQINEYSEKKDSMSTYDKHAEDGYPSKNPPVTSVTAGPYQEKEYLKWYNGSKTEIIESQDIIQSTIEPKYTGKPSYAQDPKFKNGRVIINYSIPKGVPWDPENNDGLTGKAEGRRYLAFAEYYYLADAKVTTYSYGGTVSFEYGLPDEATLTGSAILEQPNPNPIKFENKNVPVKIALKGELVSYKDTSNISEWIFYAKEKGNEGSLQTKKVYTKTLTANETFRFEIPKEKVAVKSNYSQEYELSIVVRFKNEVVTKRSKFDSLKESFTVKAGVYTSSDPPGGGFPGPTSPPELPRELKPPVALINAPKTVKAGQEFVASAAGSYDLDGYITDYFWDTPNAKGELSTLPRGTLWYDKDHLGEQTLALTVMDDDKMTGSTSTEINVIEPKPDASIRVDGTLKQNRKVIIQSYVSSPTHYPLVDAKTKISITAVSGGTNSDIKYSGSLNGVYSKDVLFKKPGKYKATIYVVNTLGLTARNETTFDIAPDQKPFAYFTMAGTVYRNPSDGNQATLSIDDMSYSPDQDIVDRRLWEYRYDSDNNGSFTGEQWVIFNNQNLDRLNLKVKEVGKYEVRLTVFEEFGQPTIEEFVTQADRQSIDSEATQNVIERIFTVKNQAPDVDWSW</sequence>
<dbReference type="CDD" id="cd00146">
    <property type="entry name" value="PKD"/>
    <property type="match status" value="1"/>
</dbReference>
<evidence type="ECO:0000256" key="2">
    <source>
        <dbReference type="SAM" id="SignalP"/>
    </source>
</evidence>
<dbReference type="Proteomes" id="UP000249163">
    <property type="component" value="Chromosome"/>
</dbReference>
<dbReference type="EMBL" id="CP021965">
    <property type="protein sequence ID" value="AWV32181.1"/>
    <property type="molecule type" value="Genomic_DNA"/>
</dbReference>
<feature type="compositionally biased region" description="Basic and acidic residues" evidence="1">
    <location>
        <begin position="142"/>
        <end position="154"/>
    </location>
</feature>
<dbReference type="AlphaFoldDB" id="A0AAD0KH10"/>
<evidence type="ECO:0000313" key="3">
    <source>
        <dbReference type="EMBL" id="AWV32181.1"/>
    </source>
</evidence>
<feature type="chain" id="PRO_5041935847" description="Ig-like domain-containing protein" evidence="2">
    <location>
        <begin position="26"/>
        <end position="752"/>
    </location>
</feature>
<reference evidence="3 4" key="1">
    <citation type="submission" date="2017-06" db="EMBL/GenBank/DDBJ databases">
        <title>Complete genome sequence of Paenibacillus odorifer CBA7130.</title>
        <authorList>
            <person name="Nam Y.-D."/>
            <person name="Kang J."/>
            <person name="Chung W.-H."/>
        </authorList>
    </citation>
    <scope>NUCLEOTIDE SEQUENCE [LARGE SCALE GENOMIC DNA]</scope>
    <source>
        <strain evidence="3 4">CBA7130</strain>
    </source>
</reference>
<dbReference type="RefSeq" id="WP_111502826.1">
    <property type="nucleotide sequence ID" value="NZ_CP021965.1"/>
</dbReference>